<keyword evidence="2" id="KW-1185">Reference proteome</keyword>
<gene>
    <name evidence="1" type="ORF">F5148DRAFT_1149034</name>
</gene>
<reference evidence="1" key="1">
    <citation type="submission" date="2021-03" db="EMBL/GenBank/DDBJ databases">
        <title>Evolutionary priming and transition to the ectomycorrhizal habit in an iconic lineage of mushroom-forming fungi: is preadaptation a requirement?</title>
        <authorList>
            <consortium name="DOE Joint Genome Institute"/>
            <person name="Looney B.P."/>
            <person name="Miyauchi S."/>
            <person name="Morin E."/>
            <person name="Drula E."/>
            <person name="Courty P.E."/>
            <person name="Chicoki N."/>
            <person name="Fauchery L."/>
            <person name="Kohler A."/>
            <person name="Kuo A."/>
            <person name="LaButti K."/>
            <person name="Pangilinan J."/>
            <person name="Lipzen A."/>
            <person name="Riley R."/>
            <person name="Andreopoulos W."/>
            <person name="He G."/>
            <person name="Johnson J."/>
            <person name="Barry K.W."/>
            <person name="Grigoriev I.V."/>
            <person name="Nagy L."/>
            <person name="Hibbett D."/>
            <person name="Henrissat B."/>
            <person name="Matheny P.B."/>
            <person name="Labbe J."/>
            <person name="Martin A.F."/>
        </authorList>
    </citation>
    <scope>NUCLEOTIDE SEQUENCE</scope>
    <source>
        <strain evidence="1">BPL698</strain>
    </source>
</reference>
<evidence type="ECO:0000313" key="1">
    <source>
        <dbReference type="EMBL" id="KAI9508439.1"/>
    </source>
</evidence>
<evidence type="ECO:0000313" key="2">
    <source>
        <dbReference type="Proteomes" id="UP001207468"/>
    </source>
</evidence>
<name>A0ACC0UBG7_9AGAM</name>
<organism evidence="1 2">
    <name type="scientific">Russula earlei</name>
    <dbReference type="NCBI Taxonomy" id="71964"/>
    <lineage>
        <taxon>Eukaryota</taxon>
        <taxon>Fungi</taxon>
        <taxon>Dikarya</taxon>
        <taxon>Basidiomycota</taxon>
        <taxon>Agaricomycotina</taxon>
        <taxon>Agaricomycetes</taxon>
        <taxon>Russulales</taxon>
        <taxon>Russulaceae</taxon>
        <taxon>Russula</taxon>
    </lineage>
</organism>
<protein>
    <submittedName>
        <fullName evidence="1">Uncharacterized protein</fullName>
    </submittedName>
</protein>
<sequence>MTKGQEAMGSEPSDRVAMTSARASSATWGTRGDDVEWRVWEGRRRRIGRRTHGRGMRGEGDERRRETKTRGQGSGGEYRSWADSGVKGWEDVEGLWRVVKLA</sequence>
<proteinExistence type="predicted"/>
<dbReference type="Proteomes" id="UP001207468">
    <property type="component" value="Unassembled WGS sequence"/>
</dbReference>
<accession>A0ACC0UBG7</accession>
<comment type="caution">
    <text evidence="1">The sequence shown here is derived from an EMBL/GenBank/DDBJ whole genome shotgun (WGS) entry which is preliminary data.</text>
</comment>
<dbReference type="EMBL" id="JAGFNK010000091">
    <property type="protein sequence ID" value="KAI9508439.1"/>
    <property type="molecule type" value="Genomic_DNA"/>
</dbReference>